<gene>
    <name evidence="3" type="ORF">CK510_15150</name>
</gene>
<dbReference type="RefSeq" id="WP_095722493.1">
    <property type="nucleotide sequence ID" value="NZ_NTFS01000161.1"/>
</dbReference>
<feature type="compositionally biased region" description="Polar residues" evidence="1">
    <location>
        <begin position="7"/>
        <end position="20"/>
    </location>
</feature>
<sequence length="140" mass="16093">MNKPESKQSSPSDQEGTNNIIIGQKITSTKHQIAKELRRNMTSEEKILWQYLRSNRLNGLHFRRQQIIDGFIADFYCHAAGLVIEVDGEIHEQQIEYDLERDRILSARGLCVLRVKNEDVRNNLDGVLGWIAEACEKTSP</sequence>
<evidence type="ECO:0000259" key="2">
    <source>
        <dbReference type="Pfam" id="PF04480"/>
    </source>
</evidence>
<dbReference type="Gene3D" id="3.40.960.10">
    <property type="entry name" value="VSR Endonuclease"/>
    <property type="match status" value="1"/>
</dbReference>
<reference evidence="3 4" key="1">
    <citation type="submission" date="2017-08" db="EMBL/GenBank/DDBJ databases">
        <title>Draft genome sequence of filamentous cyanobacterium Calothrix elsteri CCALA 953.</title>
        <authorList>
            <person name="Gagunashvili A.N."/>
            <person name="Elster J."/>
            <person name="Andresson O.S."/>
        </authorList>
    </citation>
    <scope>NUCLEOTIDE SEQUENCE [LARGE SCALE GENOMIC DNA]</scope>
    <source>
        <strain evidence="3 4">CCALA 953</strain>
    </source>
</reference>
<dbReference type="PANTHER" id="PTHR38590">
    <property type="entry name" value="BLL0828 PROTEIN"/>
    <property type="match status" value="1"/>
</dbReference>
<dbReference type="InterPro" id="IPR011335">
    <property type="entry name" value="Restrct_endonuc-II-like"/>
</dbReference>
<evidence type="ECO:0000313" key="4">
    <source>
        <dbReference type="Proteomes" id="UP000218238"/>
    </source>
</evidence>
<keyword evidence="3" id="KW-0378">Hydrolase</keyword>
<feature type="region of interest" description="Disordered" evidence="1">
    <location>
        <begin position="1"/>
        <end position="20"/>
    </location>
</feature>
<dbReference type="InterPro" id="IPR047216">
    <property type="entry name" value="Endonuclease_DUF559_bact"/>
</dbReference>
<evidence type="ECO:0000256" key="1">
    <source>
        <dbReference type="SAM" id="MobiDB-lite"/>
    </source>
</evidence>
<dbReference type="Proteomes" id="UP000218238">
    <property type="component" value="Unassembled WGS sequence"/>
</dbReference>
<name>A0A2A2THU7_9CYAN</name>
<dbReference type="Pfam" id="PF04480">
    <property type="entry name" value="DUF559"/>
    <property type="match status" value="1"/>
</dbReference>
<feature type="domain" description="DUF559" evidence="2">
    <location>
        <begin position="30"/>
        <end position="135"/>
    </location>
</feature>
<dbReference type="GO" id="GO:0004519">
    <property type="term" value="F:endonuclease activity"/>
    <property type="evidence" value="ECO:0007669"/>
    <property type="project" value="UniProtKB-KW"/>
</dbReference>
<dbReference type="PANTHER" id="PTHR38590:SF1">
    <property type="entry name" value="BLL0828 PROTEIN"/>
    <property type="match status" value="1"/>
</dbReference>
<dbReference type="AlphaFoldDB" id="A0A2A2THU7"/>
<protein>
    <submittedName>
        <fullName evidence="3">Restriction endonuclease</fullName>
    </submittedName>
</protein>
<proteinExistence type="predicted"/>
<dbReference type="EMBL" id="NTFS01000161">
    <property type="protein sequence ID" value="PAX53205.1"/>
    <property type="molecule type" value="Genomic_DNA"/>
</dbReference>
<evidence type="ECO:0000313" key="3">
    <source>
        <dbReference type="EMBL" id="PAX53205.1"/>
    </source>
</evidence>
<dbReference type="SUPFAM" id="SSF52980">
    <property type="entry name" value="Restriction endonuclease-like"/>
    <property type="match status" value="1"/>
</dbReference>
<accession>A0A2A2THU7</accession>
<dbReference type="OrthoDB" id="9798754at2"/>
<keyword evidence="3" id="KW-0255">Endonuclease</keyword>
<keyword evidence="4" id="KW-1185">Reference proteome</keyword>
<keyword evidence="3" id="KW-0540">Nuclease</keyword>
<dbReference type="CDD" id="cd01038">
    <property type="entry name" value="Endonuclease_DUF559"/>
    <property type="match status" value="1"/>
</dbReference>
<organism evidence="3 4">
    <name type="scientific">Brunnivagina elsteri CCALA 953</name>
    <dbReference type="NCBI Taxonomy" id="987040"/>
    <lineage>
        <taxon>Bacteria</taxon>
        <taxon>Bacillati</taxon>
        <taxon>Cyanobacteriota</taxon>
        <taxon>Cyanophyceae</taxon>
        <taxon>Nostocales</taxon>
        <taxon>Calotrichaceae</taxon>
        <taxon>Brunnivagina</taxon>
    </lineage>
</organism>
<dbReference type="InterPro" id="IPR007569">
    <property type="entry name" value="DUF559"/>
</dbReference>
<comment type="caution">
    <text evidence="3">The sequence shown here is derived from an EMBL/GenBank/DDBJ whole genome shotgun (WGS) entry which is preliminary data.</text>
</comment>